<dbReference type="SMART" id="SM01191">
    <property type="entry name" value="ENT"/>
    <property type="match status" value="1"/>
</dbReference>
<dbReference type="PANTHER" id="PTHR33432:SF27">
    <property type="entry name" value="PROTEIN EMSY-LIKE 3"/>
    <property type="match status" value="1"/>
</dbReference>
<dbReference type="InterPro" id="IPR033485">
    <property type="entry name" value="EMSY-LIKE_plant"/>
</dbReference>
<dbReference type="SUPFAM" id="SSF63748">
    <property type="entry name" value="Tudor/PWWP/MBT"/>
    <property type="match status" value="1"/>
</dbReference>
<evidence type="ECO:0000313" key="6">
    <source>
        <dbReference type="Proteomes" id="UP000289340"/>
    </source>
</evidence>
<evidence type="ECO:0000313" key="5">
    <source>
        <dbReference type="EMBL" id="RZB89788.1"/>
    </source>
</evidence>
<dbReference type="PANTHER" id="PTHR33432">
    <property type="entry name" value="PROTEIN EMSY-LIKE 4"/>
    <property type="match status" value="1"/>
</dbReference>
<evidence type="ECO:0000256" key="2">
    <source>
        <dbReference type="ARBA" id="ARBA00023242"/>
    </source>
</evidence>
<dbReference type="FunFam" id="1.10.1240.40:FF:000005">
    <property type="entry name" value="ENT domain containing protein, expressed"/>
    <property type="match status" value="1"/>
</dbReference>
<feature type="region of interest" description="Disordered" evidence="3">
    <location>
        <begin position="76"/>
        <end position="109"/>
    </location>
</feature>
<organism evidence="5 6">
    <name type="scientific">Glycine soja</name>
    <name type="common">Wild soybean</name>
    <dbReference type="NCBI Taxonomy" id="3848"/>
    <lineage>
        <taxon>Eukaryota</taxon>
        <taxon>Viridiplantae</taxon>
        <taxon>Streptophyta</taxon>
        <taxon>Embryophyta</taxon>
        <taxon>Tracheophyta</taxon>
        <taxon>Spermatophyta</taxon>
        <taxon>Magnoliopsida</taxon>
        <taxon>eudicotyledons</taxon>
        <taxon>Gunneridae</taxon>
        <taxon>Pentapetalae</taxon>
        <taxon>rosids</taxon>
        <taxon>fabids</taxon>
        <taxon>Fabales</taxon>
        <taxon>Fabaceae</taxon>
        <taxon>Papilionoideae</taxon>
        <taxon>50 kb inversion clade</taxon>
        <taxon>NPAAA clade</taxon>
        <taxon>indigoferoid/millettioid clade</taxon>
        <taxon>Phaseoleae</taxon>
        <taxon>Glycine</taxon>
        <taxon>Glycine subgen. Soja</taxon>
    </lineage>
</organism>
<dbReference type="Gene3D" id="1.10.1240.40">
    <property type="entry name" value="ENT domain"/>
    <property type="match status" value="1"/>
</dbReference>
<keyword evidence="6" id="KW-1185">Reference proteome</keyword>
<comment type="subcellular location">
    <subcellularLocation>
        <location evidence="1">Nucleus</location>
    </subcellularLocation>
</comment>
<dbReference type="InterPro" id="IPR036142">
    <property type="entry name" value="ENT_dom-like_sf"/>
</dbReference>
<dbReference type="InterPro" id="IPR005491">
    <property type="entry name" value="ENT_dom"/>
</dbReference>
<dbReference type="CDD" id="cd20404">
    <property type="entry name" value="Tudor_Agenet_AtEML-like"/>
    <property type="match status" value="1"/>
</dbReference>
<dbReference type="PROSITE" id="PS51138">
    <property type="entry name" value="ENT"/>
    <property type="match status" value="1"/>
</dbReference>
<evidence type="ECO:0000256" key="1">
    <source>
        <dbReference type="ARBA" id="ARBA00004123"/>
    </source>
</evidence>
<feature type="region of interest" description="Disordered" evidence="3">
    <location>
        <begin position="127"/>
        <end position="153"/>
    </location>
</feature>
<feature type="domain" description="ENT" evidence="4">
    <location>
        <begin position="5"/>
        <end position="95"/>
    </location>
</feature>
<dbReference type="SUPFAM" id="SSF158639">
    <property type="entry name" value="ENT-like"/>
    <property type="match status" value="1"/>
</dbReference>
<dbReference type="Proteomes" id="UP000289340">
    <property type="component" value="Chromosome 10"/>
</dbReference>
<protein>
    <submittedName>
        <fullName evidence="5">Protein EMSY-LIKE 3</fullName>
    </submittedName>
</protein>
<dbReference type="Pfam" id="PF03735">
    <property type="entry name" value="ENT"/>
    <property type="match status" value="1"/>
</dbReference>
<dbReference type="EMBL" id="QZWG01000010">
    <property type="protein sequence ID" value="RZB89788.1"/>
    <property type="molecule type" value="Genomic_DNA"/>
</dbReference>
<dbReference type="AlphaFoldDB" id="A0A445IUP3"/>
<evidence type="ECO:0000256" key="3">
    <source>
        <dbReference type="SAM" id="MobiDB-lite"/>
    </source>
</evidence>
<name>A0A445IUP3_GLYSO</name>
<reference evidence="5 6" key="1">
    <citation type="submission" date="2018-09" db="EMBL/GenBank/DDBJ databases">
        <title>A high-quality reference genome of wild soybean provides a powerful tool to mine soybean genomes.</title>
        <authorList>
            <person name="Xie M."/>
            <person name="Chung C.Y.L."/>
            <person name="Li M.-W."/>
            <person name="Wong F.-L."/>
            <person name="Chan T.-F."/>
            <person name="Lam H.-M."/>
        </authorList>
    </citation>
    <scope>NUCLEOTIDE SEQUENCE [LARGE SCALE GENOMIC DNA]</scope>
    <source>
        <strain evidence="6">cv. W05</strain>
        <tissue evidence="5">Hypocotyl of etiolated seedlings</tissue>
    </source>
</reference>
<keyword evidence="2" id="KW-0539">Nucleus</keyword>
<dbReference type="GO" id="GO:0050832">
    <property type="term" value="P:defense response to fungus"/>
    <property type="evidence" value="ECO:0007669"/>
    <property type="project" value="InterPro"/>
</dbReference>
<evidence type="ECO:0000259" key="4">
    <source>
        <dbReference type="PROSITE" id="PS51138"/>
    </source>
</evidence>
<sequence length="330" mass="37409">MQNDMETQIHNIAQEAYTSVLRAFKAQSDAITWEKESLITELRKELRVSDEEHRELLSRVNADDIIHRIREWRKGNGLQPGTVSTAQKVHDRNTSPTVSASHKKQKTSKSVASLSLGALSPAVDPSMQPSSFALKHGPPSGTKTKKQKSFPSTGLTSYKLKPVWTRWPEDNHFYEAVITDYNAAEGLHALVYDMNSANETWDNIFLLRSIARTFCFHISYISRGDHVSHLNLSLSIRWEGEDPGISRKGRGMTKVQPKKDFTLSQKGSRKKAKNYIEILHTETLIKEVEKVFTATARHPDHMEIFNFNNNDGSKYKMVIKCSISVSARLL</sequence>
<comment type="caution">
    <text evidence="5">The sequence shown here is derived from an EMBL/GenBank/DDBJ whole genome shotgun (WGS) entry which is preliminary data.</text>
</comment>
<gene>
    <name evidence="5" type="ORF">D0Y65_028509</name>
</gene>
<proteinExistence type="predicted"/>
<accession>A0A445IUP3</accession>
<dbReference type="GO" id="GO:0005634">
    <property type="term" value="C:nucleus"/>
    <property type="evidence" value="ECO:0007669"/>
    <property type="project" value="UniProtKB-SubCell"/>
</dbReference>